<dbReference type="Pfam" id="PF10253">
    <property type="entry name" value="PRCC"/>
    <property type="match status" value="1"/>
</dbReference>
<evidence type="ECO:0000256" key="1">
    <source>
        <dbReference type="SAM" id="MobiDB-lite"/>
    </source>
</evidence>
<feature type="compositionally biased region" description="Basic and acidic residues" evidence="1">
    <location>
        <begin position="172"/>
        <end position="181"/>
    </location>
</feature>
<feature type="compositionally biased region" description="Low complexity" evidence="1">
    <location>
        <begin position="99"/>
        <end position="116"/>
    </location>
</feature>
<dbReference type="GO" id="GO:0005634">
    <property type="term" value="C:nucleus"/>
    <property type="evidence" value="ECO:0007669"/>
    <property type="project" value="TreeGrafter"/>
</dbReference>
<sequence length="465" mass="50814">MESLFANYASSDEDEQEDSEKHQQQQQQVVRPNSSNPGRAFPSLPPPKSSSSPFLSLPPPKSQSKTSPNLTTSATLKKQEFDEEEELRPRNVDKPSSFLSSLPQPKSTSSSSLFSVLPPPKTTKADAPVLPSPLSSSDPKPKRVVQFKPPVNPFALKSNSVDEDEEDEDEVEKEKQRKKSESFTQTASVKSFLSSIPAPKNYTTLGVLGSGSGRRSTIEAVVPVHNVATSNEVLVNSNNESQQVESSMGGFDGPSEQSAIAGVGGDYTNWNAQGYVNHEGYAGYGNEGASDYSHAAPPNVNYADYNSSYGTYTGYEQYGPNWTDGSSATTASAVTETAEIAFRLPGKRGRNDAPPQIVEVNQDELMKNRPREDQTRLTGIAFGPSYQVPWCMLFAYGIVLIDETSNGVDAKLEPVSSKGKPSKLLKRKHQISTLYFDMKQKEMELAERRAKGMLTKAQTQGKYGW</sequence>
<dbReference type="AlphaFoldDB" id="A0AAE1SSF4"/>
<feature type="compositionally biased region" description="Acidic residues" evidence="1">
    <location>
        <begin position="161"/>
        <end position="171"/>
    </location>
</feature>
<dbReference type="EMBL" id="JAVYJV010000003">
    <property type="protein sequence ID" value="KAK4375004.1"/>
    <property type="molecule type" value="Genomic_DNA"/>
</dbReference>
<feature type="compositionally biased region" description="Low complexity" evidence="1">
    <location>
        <begin position="125"/>
        <end position="138"/>
    </location>
</feature>
<evidence type="ECO:0008006" key="4">
    <source>
        <dbReference type="Google" id="ProtNLM"/>
    </source>
</evidence>
<evidence type="ECO:0000313" key="2">
    <source>
        <dbReference type="EMBL" id="KAK4375004.1"/>
    </source>
</evidence>
<organism evidence="2 3">
    <name type="scientific">Anisodus tanguticus</name>
    <dbReference type="NCBI Taxonomy" id="243964"/>
    <lineage>
        <taxon>Eukaryota</taxon>
        <taxon>Viridiplantae</taxon>
        <taxon>Streptophyta</taxon>
        <taxon>Embryophyta</taxon>
        <taxon>Tracheophyta</taxon>
        <taxon>Spermatophyta</taxon>
        <taxon>Magnoliopsida</taxon>
        <taxon>eudicotyledons</taxon>
        <taxon>Gunneridae</taxon>
        <taxon>Pentapetalae</taxon>
        <taxon>asterids</taxon>
        <taxon>lamiids</taxon>
        <taxon>Solanales</taxon>
        <taxon>Solanaceae</taxon>
        <taxon>Solanoideae</taxon>
        <taxon>Hyoscyameae</taxon>
        <taxon>Anisodus</taxon>
    </lineage>
</organism>
<comment type="caution">
    <text evidence="2">The sequence shown here is derived from an EMBL/GenBank/DDBJ whole genome shotgun (WGS) entry which is preliminary data.</text>
</comment>
<proteinExistence type="predicted"/>
<accession>A0AAE1SSF4</accession>
<gene>
    <name evidence="2" type="ORF">RND71_005681</name>
</gene>
<keyword evidence="3" id="KW-1185">Reference proteome</keyword>
<dbReference type="Proteomes" id="UP001291623">
    <property type="component" value="Unassembled WGS sequence"/>
</dbReference>
<reference evidence="2" key="1">
    <citation type="submission" date="2023-12" db="EMBL/GenBank/DDBJ databases">
        <title>Genome assembly of Anisodus tanguticus.</title>
        <authorList>
            <person name="Wang Y.-J."/>
        </authorList>
    </citation>
    <scope>NUCLEOTIDE SEQUENCE</scope>
    <source>
        <strain evidence="2">KB-2021</strain>
        <tissue evidence="2">Leaf</tissue>
    </source>
</reference>
<name>A0AAE1SSF4_9SOLA</name>
<feature type="region of interest" description="Disordered" evidence="1">
    <location>
        <begin position="1"/>
        <end position="182"/>
    </location>
</feature>
<protein>
    <recommendedName>
        <fullName evidence="4">Proline-rich protein PRCC</fullName>
    </recommendedName>
</protein>
<dbReference type="PANTHER" id="PTHR13621:SF2">
    <property type="entry name" value="PROLINE-RICH PROTEIN PRCC"/>
    <property type="match status" value="1"/>
</dbReference>
<dbReference type="InterPro" id="IPR018800">
    <property type="entry name" value="PRCC"/>
</dbReference>
<evidence type="ECO:0000313" key="3">
    <source>
        <dbReference type="Proteomes" id="UP001291623"/>
    </source>
</evidence>
<dbReference type="PANTHER" id="PTHR13621">
    <property type="entry name" value="PROLINE-RICH PROTEIN PRCC"/>
    <property type="match status" value="1"/>
</dbReference>